<evidence type="ECO:0000256" key="7">
    <source>
        <dbReference type="ARBA" id="ARBA00022475"/>
    </source>
</evidence>
<evidence type="ECO:0000256" key="11">
    <source>
        <dbReference type="ARBA" id="ARBA00023136"/>
    </source>
</evidence>
<evidence type="ECO:0000256" key="5">
    <source>
        <dbReference type="ARBA" id="ARBA00022448"/>
    </source>
</evidence>
<proteinExistence type="inferred from homology"/>
<dbReference type="NCBIfam" id="TIGR00797">
    <property type="entry name" value="matE"/>
    <property type="match status" value="1"/>
</dbReference>
<evidence type="ECO:0000313" key="15">
    <source>
        <dbReference type="Proteomes" id="UP001203972"/>
    </source>
</evidence>
<organism evidence="14 15">
    <name type="scientific">Clostridium innocuum</name>
    <dbReference type="NCBI Taxonomy" id="1522"/>
    <lineage>
        <taxon>Bacteria</taxon>
        <taxon>Bacillati</taxon>
        <taxon>Bacillota</taxon>
        <taxon>Clostridia</taxon>
        <taxon>Eubacteriales</taxon>
        <taxon>Clostridiaceae</taxon>
        <taxon>Clostridium</taxon>
    </lineage>
</organism>
<dbReference type="PIRSF" id="PIRSF006603">
    <property type="entry name" value="DinF"/>
    <property type="match status" value="1"/>
</dbReference>
<evidence type="ECO:0000256" key="2">
    <source>
        <dbReference type="ARBA" id="ARBA00004651"/>
    </source>
</evidence>
<dbReference type="InterPro" id="IPR050222">
    <property type="entry name" value="MATE_MdtK"/>
</dbReference>
<dbReference type="GO" id="GO:0005886">
    <property type="term" value="C:plasma membrane"/>
    <property type="evidence" value="ECO:0007669"/>
    <property type="project" value="UniProtKB-SubCell"/>
</dbReference>
<comment type="subcellular location">
    <subcellularLocation>
        <location evidence="2">Cell membrane</location>
        <topology evidence="2">Multi-pass membrane protein</topology>
    </subcellularLocation>
</comment>
<evidence type="ECO:0000256" key="3">
    <source>
        <dbReference type="ARBA" id="ARBA00010199"/>
    </source>
</evidence>
<keyword evidence="10" id="KW-0406">Ion transport</keyword>
<dbReference type="GO" id="GO:0006811">
    <property type="term" value="P:monoatomic ion transport"/>
    <property type="evidence" value="ECO:0007669"/>
    <property type="project" value="UniProtKB-KW"/>
</dbReference>
<dbReference type="AlphaFoldDB" id="A0AAP2XRN7"/>
<evidence type="ECO:0000256" key="13">
    <source>
        <dbReference type="SAM" id="Phobius"/>
    </source>
</evidence>
<keyword evidence="6" id="KW-0050">Antiport</keyword>
<dbReference type="InterPro" id="IPR002528">
    <property type="entry name" value="MATE_fam"/>
</dbReference>
<sequence>MKHIRFMRYFISLALPVILQQLLAHLLAMSDTIMLGAFSEQAISAVSVANKYFFIYNLVIFGLTNGLGLFISQYHGAVQKENENRTLRFGLRLCIYTACGFMFILLISPSAVMSVFVKNQNLISLGNTYNRIVLFSFIPYAVAQMLGVGYRVIAHTRIPMYAGTLSFVLNVVLNYGLIFGRLGLPAMGIAGAAWATLLARLTEAVSLTLVSMHKKSEFYFFQRYGGFDVRHKLVILKKTIPLVCNEFIWSLGLSLIFINYCFVSEQYIPALTVVDNISSMIYVVFSGCSTVTGVIIGNDLGADKLDQAMRDAKQMIKIGLMIYVIGCILILLTSPITPRLFSLKGESLQMAIWLLIIKSCITWTQGYSETIYYILRAGGDTRSVLYIDGLFTCFGPLLLSTIFARLFPLPILFLFSVVEGCSIFKIIIATWFYRKKTWLKNLTEEKSNYNEYTRYS</sequence>
<dbReference type="GO" id="GO:0042910">
    <property type="term" value="F:xenobiotic transmembrane transporter activity"/>
    <property type="evidence" value="ECO:0007669"/>
    <property type="project" value="InterPro"/>
</dbReference>
<comment type="similarity">
    <text evidence="3">Belongs to the multi antimicrobial extrusion (MATE) (TC 2.A.66.1) family.</text>
</comment>
<evidence type="ECO:0000256" key="4">
    <source>
        <dbReference type="ARBA" id="ARBA00020268"/>
    </source>
</evidence>
<dbReference type="PANTHER" id="PTHR43298">
    <property type="entry name" value="MULTIDRUG RESISTANCE PROTEIN NORM-RELATED"/>
    <property type="match status" value="1"/>
</dbReference>
<dbReference type="InterPro" id="IPR048279">
    <property type="entry name" value="MdtK-like"/>
</dbReference>
<keyword evidence="8 13" id="KW-0812">Transmembrane</keyword>
<dbReference type="GO" id="GO:0015297">
    <property type="term" value="F:antiporter activity"/>
    <property type="evidence" value="ECO:0007669"/>
    <property type="project" value="UniProtKB-KW"/>
</dbReference>
<dbReference type="PANTHER" id="PTHR43298:SF2">
    <property type="entry name" value="FMN_FAD EXPORTER YEEO-RELATED"/>
    <property type="match status" value="1"/>
</dbReference>
<comment type="function">
    <text evidence="1">Multidrug efflux pump.</text>
</comment>
<keyword evidence="11 13" id="KW-0472">Membrane</keyword>
<feature type="transmembrane region" description="Helical" evidence="13">
    <location>
        <begin position="384"/>
        <end position="404"/>
    </location>
</feature>
<dbReference type="EMBL" id="JAKTMA010000005">
    <property type="protein sequence ID" value="MCR0231909.1"/>
    <property type="molecule type" value="Genomic_DNA"/>
</dbReference>
<evidence type="ECO:0000256" key="6">
    <source>
        <dbReference type="ARBA" id="ARBA00022449"/>
    </source>
</evidence>
<protein>
    <recommendedName>
        <fullName evidence="4">Probable multidrug resistance protein NorM</fullName>
    </recommendedName>
    <alternativeName>
        <fullName evidence="12">Multidrug-efflux transporter</fullName>
    </alternativeName>
</protein>
<dbReference type="Pfam" id="PF01554">
    <property type="entry name" value="MatE"/>
    <property type="match status" value="2"/>
</dbReference>
<feature type="transmembrane region" description="Helical" evidence="13">
    <location>
        <begin position="132"/>
        <end position="153"/>
    </location>
</feature>
<feature type="transmembrane region" description="Helical" evidence="13">
    <location>
        <begin position="93"/>
        <end position="112"/>
    </location>
</feature>
<name>A0AAP2XRN7_CLOIN</name>
<dbReference type="RefSeq" id="WP_008816328.1">
    <property type="nucleotide sequence ID" value="NZ_AP025565.1"/>
</dbReference>
<feature type="transmembrane region" description="Helical" evidence="13">
    <location>
        <begin position="280"/>
        <end position="297"/>
    </location>
</feature>
<feature type="transmembrane region" description="Helical" evidence="13">
    <location>
        <begin position="52"/>
        <end position="72"/>
    </location>
</feature>
<comment type="caution">
    <text evidence="14">The sequence shown here is derived from an EMBL/GenBank/DDBJ whole genome shotgun (WGS) entry which is preliminary data.</text>
</comment>
<evidence type="ECO:0000256" key="1">
    <source>
        <dbReference type="ARBA" id="ARBA00003408"/>
    </source>
</evidence>
<evidence type="ECO:0000313" key="14">
    <source>
        <dbReference type="EMBL" id="MCR0231909.1"/>
    </source>
</evidence>
<keyword evidence="5" id="KW-0813">Transport</keyword>
<accession>A0AAP2XRN7</accession>
<feature type="transmembrane region" description="Helical" evidence="13">
    <location>
        <begin position="350"/>
        <end position="375"/>
    </location>
</feature>
<gene>
    <name evidence="14" type="ORF">MKC95_03905</name>
</gene>
<evidence type="ECO:0000256" key="8">
    <source>
        <dbReference type="ARBA" id="ARBA00022692"/>
    </source>
</evidence>
<feature type="transmembrane region" description="Helical" evidence="13">
    <location>
        <begin position="318"/>
        <end position="338"/>
    </location>
</feature>
<feature type="transmembrane region" description="Helical" evidence="13">
    <location>
        <begin position="160"/>
        <end position="180"/>
    </location>
</feature>
<keyword evidence="9 13" id="KW-1133">Transmembrane helix</keyword>
<keyword evidence="7" id="KW-1003">Cell membrane</keyword>
<feature type="transmembrane region" description="Helical" evidence="13">
    <location>
        <begin position="240"/>
        <end position="260"/>
    </location>
</feature>
<dbReference type="Proteomes" id="UP001203972">
    <property type="component" value="Unassembled WGS sequence"/>
</dbReference>
<evidence type="ECO:0000256" key="12">
    <source>
        <dbReference type="ARBA" id="ARBA00031636"/>
    </source>
</evidence>
<feature type="transmembrane region" description="Helical" evidence="13">
    <location>
        <begin position="410"/>
        <end position="433"/>
    </location>
</feature>
<evidence type="ECO:0000256" key="9">
    <source>
        <dbReference type="ARBA" id="ARBA00022989"/>
    </source>
</evidence>
<evidence type="ECO:0000256" key="10">
    <source>
        <dbReference type="ARBA" id="ARBA00023065"/>
    </source>
</evidence>
<feature type="transmembrane region" description="Helical" evidence="13">
    <location>
        <begin position="186"/>
        <end position="210"/>
    </location>
</feature>
<reference evidence="14" key="1">
    <citation type="journal article" date="2022" name="Clin. Infect. Dis.">
        <title>Association between Clostridium innocuum and antibiotic-associated diarrhea in adults and children: A cross-sectional study and comparative genomics analysis.</title>
        <authorList>
            <person name="Cherny K.E."/>
            <person name="Muscat E.B."/>
            <person name="Balaji A."/>
            <person name="Mukherjee J."/>
            <person name="Ozer E.A."/>
            <person name="Angarone M.P."/>
            <person name="Hauser A.R."/>
            <person name="Sichel J.S."/>
            <person name="Amponsah E."/>
            <person name="Kociolek L.K."/>
        </authorList>
    </citation>
    <scope>NUCLEOTIDE SEQUENCE</scope>
    <source>
        <strain evidence="14">NU1-AC-029v</strain>
    </source>
</reference>